<dbReference type="GO" id="GO:0009231">
    <property type="term" value="P:riboflavin biosynthetic process"/>
    <property type="evidence" value="ECO:0007669"/>
    <property type="project" value="UniProtKB-KW"/>
</dbReference>
<comment type="catalytic activity">
    <reaction evidence="11">
        <text>2,5-diamino-6-(1-D-ribitylamino)pyrimidin-4(3H)-one 5'-phosphate + NAD(+) = 2,5-diamino-6-(1-D-ribosylamino)pyrimidin-4(3H)-one 5'-phosphate + NADH + H(+)</text>
        <dbReference type="Rhea" id="RHEA:27274"/>
        <dbReference type="ChEBI" id="CHEBI:15378"/>
        <dbReference type="ChEBI" id="CHEBI:57540"/>
        <dbReference type="ChEBI" id="CHEBI:57945"/>
        <dbReference type="ChEBI" id="CHEBI:58890"/>
        <dbReference type="ChEBI" id="CHEBI:59545"/>
        <dbReference type="EC" id="1.1.1.302"/>
    </reaction>
</comment>
<evidence type="ECO:0000256" key="8">
    <source>
        <dbReference type="ARBA" id="ARBA00023002"/>
    </source>
</evidence>
<evidence type="ECO:0000256" key="1">
    <source>
        <dbReference type="ARBA" id="ARBA00003555"/>
    </source>
</evidence>
<dbReference type="OrthoDB" id="5432at2759"/>
<gene>
    <name evidence="14" type="ORF">LACBIDRAFT_301149</name>
</gene>
<dbReference type="EC" id="1.1.1.302" evidence="4"/>
<evidence type="ECO:0000256" key="6">
    <source>
        <dbReference type="ARBA" id="ARBA00022619"/>
    </source>
</evidence>
<evidence type="ECO:0000256" key="9">
    <source>
        <dbReference type="ARBA" id="ARBA00030073"/>
    </source>
</evidence>
<name>B0CRG4_LACBS</name>
<evidence type="ECO:0000313" key="15">
    <source>
        <dbReference type="Proteomes" id="UP000001194"/>
    </source>
</evidence>
<keyword evidence="8" id="KW-0560">Oxidoreductase</keyword>
<reference evidence="14 15" key="1">
    <citation type="journal article" date="2008" name="Nature">
        <title>The genome of Laccaria bicolor provides insights into mycorrhizal symbiosis.</title>
        <authorList>
            <person name="Martin F."/>
            <person name="Aerts A."/>
            <person name="Ahren D."/>
            <person name="Brun A."/>
            <person name="Danchin E.G.J."/>
            <person name="Duchaussoy F."/>
            <person name="Gibon J."/>
            <person name="Kohler A."/>
            <person name="Lindquist E."/>
            <person name="Pereda V."/>
            <person name="Salamov A."/>
            <person name="Shapiro H.J."/>
            <person name="Wuyts J."/>
            <person name="Blaudez D."/>
            <person name="Buee M."/>
            <person name="Brokstein P."/>
            <person name="Canbaeck B."/>
            <person name="Cohen D."/>
            <person name="Courty P.E."/>
            <person name="Coutinho P.M."/>
            <person name="Delaruelle C."/>
            <person name="Detter J.C."/>
            <person name="Deveau A."/>
            <person name="DiFazio S."/>
            <person name="Duplessis S."/>
            <person name="Fraissinet-Tachet L."/>
            <person name="Lucic E."/>
            <person name="Frey-Klett P."/>
            <person name="Fourrey C."/>
            <person name="Feussner I."/>
            <person name="Gay G."/>
            <person name="Grimwood J."/>
            <person name="Hoegger P.J."/>
            <person name="Jain P."/>
            <person name="Kilaru S."/>
            <person name="Labbe J."/>
            <person name="Lin Y.C."/>
            <person name="Legue V."/>
            <person name="Le Tacon F."/>
            <person name="Marmeisse R."/>
            <person name="Melayah D."/>
            <person name="Montanini B."/>
            <person name="Muratet M."/>
            <person name="Nehls U."/>
            <person name="Niculita-Hirzel H."/>
            <person name="Oudot-Le Secq M.P."/>
            <person name="Peter M."/>
            <person name="Quesneville H."/>
            <person name="Rajashekar B."/>
            <person name="Reich M."/>
            <person name="Rouhier N."/>
            <person name="Schmutz J."/>
            <person name="Yin T."/>
            <person name="Chalot M."/>
            <person name="Henrissat B."/>
            <person name="Kuees U."/>
            <person name="Lucas S."/>
            <person name="Van de Peer Y."/>
            <person name="Podila G.K."/>
            <person name="Polle A."/>
            <person name="Pukkila P.J."/>
            <person name="Richardson P.M."/>
            <person name="Rouze P."/>
            <person name="Sanders I.R."/>
            <person name="Stajich J.E."/>
            <person name="Tunlid A."/>
            <person name="Tuskan G."/>
            <person name="Grigoriev I.V."/>
        </authorList>
    </citation>
    <scope>NUCLEOTIDE SEQUENCE [LARGE SCALE GENOMIC DNA]</scope>
    <source>
        <strain evidence="15">S238N-H82 / ATCC MYA-4686</strain>
    </source>
</reference>
<evidence type="ECO:0000256" key="4">
    <source>
        <dbReference type="ARBA" id="ARBA00012851"/>
    </source>
</evidence>
<dbReference type="Pfam" id="PF01872">
    <property type="entry name" value="RibD_C"/>
    <property type="match status" value="1"/>
</dbReference>
<dbReference type="Gene3D" id="3.40.430.10">
    <property type="entry name" value="Dihydrofolate Reductase, subunit A"/>
    <property type="match status" value="1"/>
</dbReference>
<evidence type="ECO:0000256" key="7">
    <source>
        <dbReference type="ARBA" id="ARBA00022857"/>
    </source>
</evidence>
<evidence type="ECO:0000256" key="11">
    <source>
        <dbReference type="ARBA" id="ARBA00047550"/>
    </source>
</evidence>
<keyword evidence="6" id="KW-0686">Riboflavin biosynthesis</keyword>
<organism evidence="15">
    <name type="scientific">Laccaria bicolor (strain S238N-H82 / ATCC MYA-4686)</name>
    <name type="common">Bicoloured deceiver</name>
    <name type="synonym">Laccaria laccata var. bicolor</name>
    <dbReference type="NCBI Taxonomy" id="486041"/>
    <lineage>
        <taxon>Eukaryota</taxon>
        <taxon>Fungi</taxon>
        <taxon>Dikarya</taxon>
        <taxon>Basidiomycota</taxon>
        <taxon>Agaricomycotina</taxon>
        <taxon>Agaricomycetes</taxon>
        <taxon>Agaricomycetidae</taxon>
        <taxon>Agaricales</taxon>
        <taxon>Agaricineae</taxon>
        <taxon>Hydnangiaceae</taxon>
        <taxon>Laccaria</taxon>
    </lineage>
</organism>
<comment type="catalytic activity">
    <reaction evidence="12">
        <text>2,5-diamino-6-(1-D-ribitylamino)pyrimidin-4(3H)-one 5'-phosphate + NADP(+) = 2,5-diamino-6-(1-D-ribosylamino)pyrimidin-4(3H)-one 5'-phosphate + NADPH + H(+)</text>
        <dbReference type="Rhea" id="RHEA:27278"/>
        <dbReference type="ChEBI" id="CHEBI:15378"/>
        <dbReference type="ChEBI" id="CHEBI:57783"/>
        <dbReference type="ChEBI" id="CHEBI:58349"/>
        <dbReference type="ChEBI" id="CHEBI:58890"/>
        <dbReference type="ChEBI" id="CHEBI:59545"/>
        <dbReference type="EC" id="1.1.1.302"/>
    </reaction>
</comment>
<proteinExistence type="inferred from homology"/>
<comment type="pathway">
    <text evidence="2">Cofactor biosynthesis; riboflavin biosynthesis.</text>
</comment>
<accession>B0CRG4</accession>
<dbReference type="PANTHER" id="PTHR38011">
    <property type="entry name" value="DIHYDROFOLATE REDUCTASE FAMILY PROTEIN (AFU_ORTHOLOGUE AFUA_8G06820)"/>
    <property type="match status" value="1"/>
</dbReference>
<keyword evidence="7" id="KW-0521">NADP</keyword>
<evidence type="ECO:0000259" key="13">
    <source>
        <dbReference type="Pfam" id="PF01872"/>
    </source>
</evidence>
<dbReference type="AlphaFoldDB" id="B0CRG4"/>
<dbReference type="GeneID" id="6068912"/>
<comment type="function">
    <text evidence="1">Catalyzes an early step in riboflavin biosynthesis, the NADPH-dependent reduction of the ribose side chain of 2,5-diamino-6-ribosylamino-4(3H)-pyrimidinone 5'-phosphate, yielding 2,5-diamino-6-ribitylamino-4(3H)-pyrimidinone 5'-phosphate.</text>
</comment>
<feature type="domain" description="Bacterial bifunctional deaminase-reductase C-terminal" evidence="13">
    <location>
        <begin position="22"/>
        <end position="232"/>
    </location>
</feature>
<dbReference type="FunCoup" id="B0CRG4">
    <property type="interactions" value="108"/>
</dbReference>
<evidence type="ECO:0000256" key="2">
    <source>
        <dbReference type="ARBA" id="ARBA00005104"/>
    </source>
</evidence>
<protein>
    <recommendedName>
        <fullName evidence="5">2,5-diamino-6-ribosylamino-4(3H)-pyrimidinone 5'-phosphate reductase</fullName>
        <ecNumber evidence="4">1.1.1.302</ecNumber>
    </recommendedName>
    <alternativeName>
        <fullName evidence="10">2,5-diamino-6-(5-phospho-D-ribosylamino)pyrimidin-4(3H)-one reductase</fullName>
    </alternativeName>
    <alternativeName>
        <fullName evidence="9">2,5-diamino-6-ribitylamino-4(3H)-pyrimidinone 5'-phosphate synthase</fullName>
    </alternativeName>
</protein>
<dbReference type="RefSeq" id="XP_001873406.1">
    <property type="nucleotide sequence ID" value="XM_001873371.1"/>
</dbReference>
<sequence>MPPDFLISLLARYSQQPPSIRPHVTLTFAQSTDAKIAAIPGKQLILSGDESMQMTHWLRSMHDAILVGIGTALNDDPQLNTRRLPPPHNLPRPIILDSHLRLSTSCKLLNNFRAGSGRRPWIISTPSQDPSWISRKDALEQAGANIIEIPSLNGRLSVPAVLQSLRDRDVRSLMVEGGATVIASFFSASVVDTLIITTAPTLVGDNGLGYTLAGSHQQFTLAHTQLLGKDTVTSWVA</sequence>
<dbReference type="KEGG" id="lbc:LACBIDRAFT_301149"/>
<dbReference type="PANTHER" id="PTHR38011:SF7">
    <property type="entry name" value="2,5-DIAMINO-6-RIBOSYLAMINO-4(3H)-PYRIMIDINONE 5'-PHOSPHATE REDUCTASE"/>
    <property type="match status" value="1"/>
</dbReference>
<dbReference type="InterPro" id="IPR024072">
    <property type="entry name" value="DHFR-like_dom_sf"/>
</dbReference>
<dbReference type="EMBL" id="DS547091">
    <property type="protein sequence ID" value="EDR15198.1"/>
    <property type="molecule type" value="Genomic_DNA"/>
</dbReference>
<dbReference type="GO" id="GO:0008703">
    <property type="term" value="F:5-amino-6-(5-phosphoribosylamino)uracil reductase activity"/>
    <property type="evidence" value="ECO:0007669"/>
    <property type="project" value="InterPro"/>
</dbReference>
<evidence type="ECO:0000256" key="10">
    <source>
        <dbReference type="ARBA" id="ARBA00031630"/>
    </source>
</evidence>
<comment type="similarity">
    <text evidence="3">Belongs to the HTP reductase family.</text>
</comment>
<evidence type="ECO:0000256" key="5">
    <source>
        <dbReference type="ARBA" id="ARBA00015035"/>
    </source>
</evidence>
<evidence type="ECO:0000313" key="14">
    <source>
        <dbReference type="EMBL" id="EDR15198.1"/>
    </source>
</evidence>
<dbReference type="InterPro" id="IPR002734">
    <property type="entry name" value="RibDG_C"/>
</dbReference>
<evidence type="ECO:0000256" key="3">
    <source>
        <dbReference type="ARBA" id="ARBA00009723"/>
    </source>
</evidence>
<dbReference type="Proteomes" id="UP000001194">
    <property type="component" value="Unassembled WGS sequence"/>
</dbReference>
<keyword evidence="15" id="KW-1185">Reference proteome</keyword>
<dbReference type="SUPFAM" id="SSF53597">
    <property type="entry name" value="Dihydrofolate reductase-like"/>
    <property type="match status" value="1"/>
</dbReference>
<dbReference type="HOGENOM" id="CLU_036590_6_0_1"/>
<evidence type="ECO:0000256" key="12">
    <source>
        <dbReference type="ARBA" id="ARBA00049020"/>
    </source>
</evidence>
<dbReference type="InParanoid" id="B0CRG4"/>
<dbReference type="STRING" id="486041.B0CRG4"/>
<dbReference type="InterPro" id="IPR050765">
    <property type="entry name" value="Riboflavin_Biosynth_HTPR"/>
</dbReference>